<protein>
    <submittedName>
        <fullName evidence="8">Penicillin-binding protein 2</fullName>
    </submittedName>
</protein>
<dbReference type="Pfam" id="PF03717">
    <property type="entry name" value="PBP_dimer"/>
    <property type="match status" value="1"/>
</dbReference>
<feature type="compositionally biased region" description="Low complexity" evidence="4">
    <location>
        <begin position="1"/>
        <end position="24"/>
    </location>
</feature>
<evidence type="ECO:0000256" key="3">
    <source>
        <dbReference type="ARBA" id="ARBA00023136"/>
    </source>
</evidence>
<gene>
    <name evidence="8" type="ORF">D4739_16565</name>
</gene>
<dbReference type="PANTHER" id="PTHR30627">
    <property type="entry name" value="PEPTIDOGLYCAN D,D-TRANSPEPTIDASE"/>
    <property type="match status" value="1"/>
</dbReference>
<comment type="similarity">
    <text evidence="2">Belongs to the transpeptidase family.</text>
</comment>
<evidence type="ECO:0000259" key="7">
    <source>
        <dbReference type="Pfam" id="PF03717"/>
    </source>
</evidence>
<dbReference type="GO" id="GO:0071555">
    <property type="term" value="P:cell wall organization"/>
    <property type="evidence" value="ECO:0007669"/>
    <property type="project" value="TreeGrafter"/>
</dbReference>
<feature type="transmembrane region" description="Helical" evidence="5">
    <location>
        <begin position="47"/>
        <end position="64"/>
    </location>
</feature>
<dbReference type="GO" id="GO:0005886">
    <property type="term" value="C:plasma membrane"/>
    <property type="evidence" value="ECO:0007669"/>
    <property type="project" value="TreeGrafter"/>
</dbReference>
<dbReference type="RefSeq" id="WP_120061629.1">
    <property type="nucleotide sequence ID" value="NZ_QYRP01000002.1"/>
</dbReference>
<reference evidence="9" key="1">
    <citation type="submission" date="2018-09" db="EMBL/GenBank/DDBJ databases">
        <authorList>
            <person name="Zhu H."/>
        </authorList>
    </citation>
    <scope>NUCLEOTIDE SEQUENCE [LARGE SCALE GENOMIC DNA]</scope>
    <source>
        <strain evidence="9">K1W22B-1</strain>
    </source>
</reference>
<evidence type="ECO:0000259" key="6">
    <source>
        <dbReference type="Pfam" id="PF00905"/>
    </source>
</evidence>
<proteinExistence type="inferred from homology"/>
<dbReference type="OrthoDB" id="9789078at2"/>
<organism evidence="8 9">
    <name type="scientific">Nocardioides cavernaquae</name>
    <dbReference type="NCBI Taxonomy" id="2321396"/>
    <lineage>
        <taxon>Bacteria</taxon>
        <taxon>Bacillati</taxon>
        <taxon>Actinomycetota</taxon>
        <taxon>Actinomycetes</taxon>
        <taxon>Propionibacteriales</taxon>
        <taxon>Nocardioidaceae</taxon>
        <taxon>Nocardioides</taxon>
    </lineage>
</organism>
<comment type="subcellular location">
    <subcellularLocation>
        <location evidence="1">Membrane</location>
    </subcellularLocation>
</comment>
<dbReference type="Proteomes" id="UP000276542">
    <property type="component" value="Unassembled WGS sequence"/>
</dbReference>
<evidence type="ECO:0000256" key="1">
    <source>
        <dbReference type="ARBA" id="ARBA00004370"/>
    </source>
</evidence>
<keyword evidence="3 5" id="KW-0472">Membrane</keyword>
<feature type="domain" description="Penicillin-binding protein dimerisation" evidence="7">
    <location>
        <begin position="88"/>
        <end position="235"/>
    </location>
</feature>
<dbReference type="SUPFAM" id="SSF56601">
    <property type="entry name" value="beta-lactamase/transpeptidase-like"/>
    <property type="match status" value="1"/>
</dbReference>
<dbReference type="Gene3D" id="3.40.710.10">
    <property type="entry name" value="DD-peptidase/beta-lactamase superfamily"/>
    <property type="match status" value="1"/>
</dbReference>
<dbReference type="Pfam" id="PF00905">
    <property type="entry name" value="Transpeptidase"/>
    <property type="match status" value="1"/>
</dbReference>
<dbReference type="PANTHER" id="PTHR30627:SF1">
    <property type="entry name" value="PEPTIDOGLYCAN D,D-TRANSPEPTIDASE FTSI"/>
    <property type="match status" value="1"/>
</dbReference>
<dbReference type="InterPro" id="IPR001460">
    <property type="entry name" value="PCN-bd_Tpept"/>
</dbReference>
<dbReference type="InterPro" id="IPR036138">
    <property type="entry name" value="PBP_dimer_sf"/>
</dbReference>
<evidence type="ECO:0000256" key="4">
    <source>
        <dbReference type="SAM" id="MobiDB-lite"/>
    </source>
</evidence>
<evidence type="ECO:0000256" key="2">
    <source>
        <dbReference type="ARBA" id="ARBA00007171"/>
    </source>
</evidence>
<keyword evidence="5" id="KW-0812">Transmembrane</keyword>
<accession>A0A3A5HIT6</accession>
<dbReference type="Gene3D" id="3.30.450.330">
    <property type="match status" value="1"/>
</dbReference>
<evidence type="ECO:0000256" key="5">
    <source>
        <dbReference type="SAM" id="Phobius"/>
    </source>
</evidence>
<dbReference type="InterPro" id="IPR050515">
    <property type="entry name" value="Beta-lactam/transpept"/>
</dbReference>
<dbReference type="InterPro" id="IPR012338">
    <property type="entry name" value="Beta-lactam/transpept-like"/>
</dbReference>
<evidence type="ECO:0000313" key="8">
    <source>
        <dbReference type="EMBL" id="RJS47667.1"/>
    </source>
</evidence>
<keyword evidence="9" id="KW-1185">Reference proteome</keyword>
<keyword evidence="5" id="KW-1133">Transmembrane helix</keyword>
<evidence type="ECO:0000313" key="9">
    <source>
        <dbReference type="Proteomes" id="UP000276542"/>
    </source>
</evidence>
<dbReference type="EMBL" id="QYRP01000002">
    <property type="protein sequence ID" value="RJS47667.1"/>
    <property type="molecule type" value="Genomic_DNA"/>
</dbReference>
<dbReference type="Gene3D" id="3.90.1310.10">
    <property type="entry name" value="Penicillin-binding protein 2a (Domain 2)"/>
    <property type="match status" value="1"/>
</dbReference>
<sequence>MSTRTAPPRPSPGRASADGPSQGPRGPGRGGAARGALTASGKFRLRFGFLVIAIVLSFFAARLVQLQALDPESYAKLAEAEGLQDIVLPAERGAIRDRNGVELASSMDGLMVIANPQLTASRASAMATFLADELGVDYFTTLTRLRKTTGDGSHYQYVARRVPASQARDVLEKADELGFDGLTTERDPIRTYPLDDVAANIVGFVGEDEKSGPLAGLERTFDKVLAGKDGSARYLEVKGKVLPLADNTVTKPTNGKALTLTIDRDTQWFTQRVLAKSVENWHADSGTAIVMDTRTGELLAYADYPTFDANHPLRTDKEYYGSKGAQEPYEPGSVEKVLTLSSVMDEGKAEPHTRLTIPEKLIRDSRSIGDHGRQGTIRLTLAGVLSRSSNIGTAMASELLQSADLRKYLTAFGLGTRTNVGLRGESAGVVPAAPWQALTQATIAFGQGLTVTPLQMVAAINTVANGGVRVSPSLIQGSAKSEDGVEVGTAHTTSERVISAETAAKMSRMMETVLDPEEGTAPLARVPGYRVAGKTGTAQVVRNGVYVDDINDNSFVGFAPAEEPRFTVFVVLKGVDGGAGGLTAGPAFKRIMSYLLRHYAVPPTDVAASPYETTWGTERAR</sequence>
<feature type="domain" description="Penicillin-binding protein transpeptidase" evidence="6">
    <location>
        <begin position="286"/>
        <end position="592"/>
    </location>
</feature>
<dbReference type="InterPro" id="IPR005311">
    <property type="entry name" value="PBP_dimer"/>
</dbReference>
<dbReference type="AlphaFoldDB" id="A0A3A5HIT6"/>
<dbReference type="SUPFAM" id="SSF56519">
    <property type="entry name" value="Penicillin binding protein dimerisation domain"/>
    <property type="match status" value="1"/>
</dbReference>
<name>A0A3A5HIT6_9ACTN</name>
<feature type="region of interest" description="Disordered" evidence="4">
    <location>
        <begin position="1"/>
        <end position="34"/>
    </location>
</feature>
<comment type="caution">
    <text evidence="8">The sequence shown here is derived from an EMBL/GenBank/DDBJ whole genome shotgun (WGS) entry which is preliminary data.</text>
</comment>
<dbReference type="GO" id="GO:0008658">
    <property type="term" value="F:penicillin binding"/>
    <property type="evidence" value="ECO:0007669"/>
    <property type="project" value="InterPro"/>
</dbReference>